<dbReference type="SMART" id="SM00267">
    <property type="entry name" value="GGDEF"/>
    <property type="match status" value="1"/>
</dbReference>
<dbReference type="InterPro" id="IPR052163">
    <property type="entry name" value="DGC-Regulatory_Protein"/>
</dbReference>
<dbReference type="NCBIfam" id="TIGR00229">
    <property type="entry name" value="sensory_box"/>
    <property type="match status" value="1"/>
</dbReference>
<comment type="caution">
    <text evidence="4">The sequence shown here is derived from an EMBL/GenBank/DDBJ whole genome shotgun (WGS) entry which is preliminary data.</text>
</comment>
<protein>
    <submittedName>
        <fullName evidence="4">Sensor domain-containing diguanylate cyclase</fullName>
    </submittedName>
</protein>
<dbReference type="InterPro" id="IPR035965">
    <property type="entry name" value="PAS-like_dom_sf"/>
</dbReference>
<dbReference type="SMART" id="SM00086">
    <property type="entry name" value="PAC"/>
    <property type="match status" value="1"/>
</dbReference>
<feature type="domain" description="PAC" evidence="2">
    <location>
        <begin position="77"/>
        <end position="128"/>
    </location>
</feature>
<organism evidence="4 5">
    <name type="scientific">Paenibacillus thalictri</name>
    <dbReference type="NCBI Taxonomy" id="2527873"/>
    <lineage>
        <taxon>Bacteria</taxon>
        <taxon>Bacillati</taxon>
        <taxon>Bacillota</taxon>
        <taxon>Bacilli</taxon>
        <taxon>Bacillales</taxon>
        <taxon>Paenibacillaceae</taxon>
        <taxon>Paenibacillus</taxon>
    </lineage>
</organism>
<dbReference type="PROSITE" id="PS50113">
    <property type="entry name" value="PAC"/>
    <property type="match status" value="1"/>
</dbReference>
<reference evidence="4 5" key="1">
    <citation type="submission" date="2019-02" db="EMBL/GenBank/DDBJ databases">
        <title>Paenibacillus sp. nov., isolated from surface-sterilized tissue of Thalictrum simplex L.</title>
        <authorList>
            <person name="Tuo L."/>
        </authorList>
    </citation>
    <scope>NUCLEOTIDE SEQUENCE [LARGE SCALE GENOMIC DNA]</scope>
    <source>
        <strain evidence="4 5">N2SHLJ1</strain>
    </source>
</reference>
<accession>A0A4Q9DX66</accession>
<dbReference type="NCBIfam" id="TIGR00254">
    <property type="entry name" value="GGDEF"/>
    <property type="match status" value="1"/>
</dbReference>
<dbReference type="Gene3D" id="3.30.70.270">
    <property type="match status" value="1"/>
</dbReference>
<dbReference type="Pfam" id="PF00990">
    <property type="entry name" value="GGDEF"/>
    <property type="match status" value="1"/>
</dbReference>
<dbReference type="SMART" id="SM00091">
    <property type="entry name" value="PAS"/>
    <property type="match status" value="1"/>
</dbReference>
<dbReference type="InterPro" id="IPR029787">
    <property type="entry name" value="Nucleotide_cyclase"/>
</dbReference>
<dbReference type="Gene3D" id="3.30.450.20">
    <property type="entry name" value="PAS domain"/>
    <property type="match status" value="1"/>
</dbReference>
<keyword evidence="5" id="KW-1185">Reference proteome</keyword>
<dbReference type="SUPFAM" id="SSF55073">
    <property type="entry name" value="Nucleotide cyclase"/>
    <property type="match status" value="1"/>
</dbReference>
<dbReference type="PROSITE" id="PS50112">
    <property type="entry name" value="PAS"/>
    <property type="match status" value="1"/>
</dbReference>
<dbReference type="EMBL" id="SIRE01000002">
    <property type="protein sequence ID" value="TBL81689.1"/>
    <property type="molecule type" value="Genomic_DNA"/>
</dbReference>
<dbReference type="PROSITE" id="PS50887">
    <property type="entry name" value="GGDEF"/>
    <property type="match status" value="1"/>
</dbReference>
<dbReference type="InterPro" id="IPR000700">
    <property type="entry name" value="PAS-assoc_C"/>
</dbReference>
<dbReference type="CDD" id="cd00130">
    <property type="entry name" value="PAS"/>
    <property type="match status" value="1"/>
</dbReference>
<evidence type="ECO:0000259" key="3">
    <source>
        <dbReference type="PROSITE" id="PS50887"/>
    </source>
</evidence>
<dbReference type="PANTHER" id="PTHR46663:SF3">
    <property type="entry name" value="SLL0267 PROTEIN"/>
    <property type="match status" value="1"/>
</dbReference>
<dbReference type="Proteomes" id="UP000293142">
    <property type="component" value="Unassembled WGS sequence"/>
</dbReference>
<evidence type="ECO:0000259" key="2">
    <source>
        <dbReference type="PROSITE" id="PS50113"/>
    </source>
</evidence>
<evidence type="ECO:0000313" key="4">
    <source>
        <dbReference type="EMBL" id="TBL81689.1"/>
    </source>
</evidence>
<feature type="domain" description="GGDEF" evidence="3">
    <location>
        <begin position="160"/>
        <end position="292"/>
    </location>
</feature>
<dbReference type="FunFam" id="3.30.70.270:FF:000001">
    <property type="entry name" value="Diguanylate cyclase domain protein"/>
    <property type="match status" value="1"/>
</dbReference>
<gene>
    <name evidence="4" type="ORF">EYB31_01440</name>
</gene>
<evidence type="ECO:0000313" key="5">
    <source>
        <dbReference type="Proteomes" id="UP000293142"/>
    </source>
</evidence>
<sequence length="292" mass="33433">MSFQSNLQRMLIDHTTDLLLLVDEEGRILFASPSSEAFIGESPASLENKPYNYGVFEGDVLLLRKSWESACEGNRPITLQYRYNQQDGGILWVESVINPVRLNGDAFYSVMTIRNISEQRRIEGELARMAYYDPLTGLPNRRLFQDRYHQALLSAKRYERRIALLYLDLDDFKSINDTYGHNIGDQLLKITASRLINSLRDPDTVCRLGGDEFIVLLQQFEANSDIEKIARRMIDSLSQLIYIQSYEITIGCSIGAAIYPDDSQNGETLMQMADSAMYMSKKCGKNCFQLYH</sequence>
<dbReference type="InterPro" id="IPR000160">
    <property type="entry name" value="GGDEF_dom"/>
</dbReference>
<dbReference type="CDD" id="cd01949">
    <property type="entry name" value="GGDEF"/>
    <property type="match status" value="1"/>
</dbReference>
<dbReference type="SUPFAM" id="SSF55785">
    <property type="entry name" value="PYP-like sensor domain (PAS domain)"/>
    <property type="match status" value="1"/>
</dbReference>
<feature type="domain" description="PAS" evidence="1">
    <location>
        <begin position="4"/>
        <end position="49"/>
    </location>
</feature>
<dbReference type="InterPro" id="IPR001610">
    <property type="entry name" value="PAC"/>
</dbReference>
<dbReference type="Pfam" id="PF08448">
    <property type="entry name" value="PAS_4"/>
    <property type="match status" value="1"/>
</dbReference>
<dbReference type="InterPro" id="IPR043128">
    <property type="entry name" value="Rev_trsase/Diguanyl_cyclase"/>
</dbReference>
<dbReference type="InterPro" id="IPR000014">
    <property type="entry name" value="PAS"/>
</dbReference>
<dbReference type="RefSeq" id="WP_165452142.1">
    <property type="nucleotide sequence ID" value="NZ_SIRE01000002.1"/>
</dbReference>
<name>A0A4Q9DX66_9BACL</name>
<dbReference type="InterPro" id="IPR013656">
    <property type="entry name" value="PAS_4"/>
</dbReference>
<dbReference type="PANTHER" id="PTHR46663">
    <property type="entry name" value="DIGUANYLATE CYCLASE DGCT-RELATED"/>
    <property type="match status" value="1"/>
</dbReference>
<dbReference type="AlphaFoldDB" id="A0A4Q9DX66"/>
<proteinExistence type="predicted"/>
<evidence type="ECO:0000259" key="1">
    <source>
        <dbReference type="PROSITE" id="PS50112"/>
    </source>
</evidence>